<dbReference type="EMBL" id="KE525339">
    <property type="protein sequence ID" value="KFB48229.1"/>
    <property type="molecule type" value="Genomic_DNA"/>
</dbReference>
<evidence type="ECO:0000313" key="2">
    <source>
        <dbReference type="EnsemblMetazoa" id="ASIC016349-PA"/>
    </source>
</evidence>
<name>A0A084WDD5_ANOSI</name>
<evidence type="ECO:0000313" key="1">
    <source>
        <dbReference type="EMBL" id="KFB48229.1"/>
    </source>
</evidence>
<sequence length="72" mass="8598">MMKDNVDGYQRNEFRMLSNSIWGSVRKSDNRHYNGAAQIHKYFLYSFVDLARATLVQTEFRRESPVNYECEI</sequence>
<reference evidence="2" key="2">
    <citation type="submission" date="2020-05" db="UniProtKB">
        <authorList>
            <consortium name="EnsemblMetazoa"/>
        </authorList>
    </citation>
    <scope>IDENTIFICATION</scope>
</reference>
<evidence type="ECO:0000313" key="3">
    <source>
        <dbReference type="Proteomes" id="UP000030765"/>
    </source>
</evidence>
<keyword evidence="3" id="KW-1185">Reference proteome</keyword>
<dbReference type="EMBL" id="ATLV01022993">
    <property type="status" value="NOT_ANNOTATED_CDS"/>
    <property type="molecule type" value="Genomic_DNA"/>
</dbReference>
<organism evidence="1">
    <name type="scientific">Anopheles sinensis</name>
    <name type="common">Mosquito</name>
    <dbReference type="NCBI Taxonomy" id="74873"/>
    <lineage>
        <taxon>Eukaryota</taxon>
        <taxon>Metazoa</taxon>
        <taxon>Ecdysozoa</taxon>
        <taxon>Arthropoda</taxon>
        <taxon>Hexapoda</taxon>
        <taxon>Insecta</taxon>
        <taxon>Pterygota</taxon>
        <taxon>Neoptera</taxon>
        <taxon>Endopterygota</taxon>
        <taxon>Diptera</taxon>
        <taxon>Nematocera</taxon>
        <taxon>Culicoidea</taxon>
        <taxon>Culicidae</taxon>
        <taxon>Anophelinae</taxon>
        <taxon>Anopheles</taxon>
    </lineage>
</organism>
<proteinExistence type="predicted"/>
<protein>
    <submittedName>
        <fullName evidence="1 2">Uncharacterized protein</fullName>
    </submittedName>
</protein>
<accession>A0A084WDD5</accession>
<dbReference type="EnsemblMetazoa" id="ASIC016349-RA">
    <property type="protein sequence ID" value="ASIC016349-PA"/>
    <property type="gene ID" value="ASIC016349"/>
</dbReference>
<reference evidence="1 3" key="1">
    <citation type="journal article" date="2014" name="BMC Genomics">
        <title>Genome sequence of Anopheles sinensis provides insight into genetics basis of mosquito competence for malaria parasites.</title>
        <authorList>
            <person name="Zhou D."/>
            <person name="Zhang D."/>
            <person name="Ding G."/>
            <person name="Shi L."/>
            <person name="Hou Q."/>
            <person name="Ye Y."/>
            <person name="Xu Y."/>
            <person name="Zhou H."/>
            <person name="Xiong C."/>
            <person name="Li S."/>
            <person name="Yu J."/>
            <person name="Hong S."/>
            <person name="Yu X."/>
            <person name="Zou P."/>
            <person name="Chen C."/>
            <person name="Chang X."/>
            <person name="Wang W."/>
            <person name="Lv Y."/>
            <person name="Sun Y."/>
            <person name="Ma L."/>
            <person name="Shen B."/>
            <person name="Zhu C."/>
        </authorList>
    </citation>
    <scope>NUCLEOTIDE SEQUENCE [LARGE SCALE GENOMIC DNA]</scope>
</reference>
<dbReference type="AlphaFoldDB" id="A0A084WDD5"/>
<dbReference type="Proteomes" id="UP000030765">
    <property type="component" value="Unassembled WGS sequence"/>
</dbReference>
<gene>
    <name evidence="1" type="ORF">ZHAS_00016349</name>
</gene>
<dbReference type="VEuPathDB" id="VectorBase:ASIC016349"/>